<feature type="compositionally biased region" description="Low complexity" evidence="1">
    <location>
        <begin position="31"/>
        <end position="42"/>
    </location>
</feature>
<name>A0A3P1T778_9ACTN</name>
<evidence type="ECO:0000313" key="2">
    <source>
        <dbReference type="EMBL" id="RRD05357.1"/>
    </source>
</evidence>
<gene>
    <name evidence="2" type="ORF">EII34_06380</name>
</gene>
<reference evidence="2 3" key="1">
    <citation type="submission" date="2018-11" db="EMBL/GenBank/DDBJ databases">
        <title>Genomes From Bacteria Associated with the Canine Oral Cavity: a Test Case for Automated Genome-Based Taxonomic Assignment.</title>
        <authorList>
            <person name="Coil D.A."/>
            <person name="Jospin G."/>
            <person name="Darling A.E."/>
            <person name="Wallis C."/>
            <person name="Davis I.J."/>
            <person name="Harris S."/>
            <person name="Eisen J.A."/>
            <person name="Holcombe L.J."/>
            <person name="O'Flynn C."/>
        </authorList>
    </citation>
    <scope>NUCLEOTIDE SEQUENCE [LARGE SCALE GENOMIC DNA]</scope>
    <source>
        <strain evidence="2 3">OH887_COT-365</strain>
    </source>
</reference>
<dbReference type="AlphaFoldDB" id="A0A3P1T778"/>
<dbReference type="RefSeq" id="WP_124844092.1">
    <property type="nucleotide sequence ID" value="NZ_RQZG01000006.1"/>
</dbReference>
<dbReference type="Proteomes" id="UP000280819">
    <property type="component" value="Unassembled WGS sequence"/>
</dbReference>
<organism evidence="2 3">
    <name type="scientific">Arachnia propionica</name>
    <dbReference type="NCBI Taxonomy" id="1750"/>
    <lineage>
        <taxon>Bacteria</taxon>
        <taxon>Bacillati</taxon>
        <taxon>Actinomycetota</taxon>
        <taxon>Actinomycetes</taxon>
        <taxon>Propionibacteriales</taxon>
        <taxon>Propionibacteriaceae</taxon>
        <taxon>Arachnia</taxon>
    </lineage>
</organism>
<feature type="region of interest" description="Disordered" evidence="1">
    <location>
        <begin position="20"/>
        <end position="48"/>
    </location>
</feature>
<dbReference type="EMBL" id="RQZG01000006">
    <property type="protein sequence ID" value="RRD05357.1"/>
    <property type="molecule type" value="Genomic_DNA"/>
</dbReference>
<dbReference type="OrthoDB" id="3254468at2"/>
<sequence length="159" mass="17514">MRTMLRRLIATGVTLLTVAGCTPGDPPSDPSSPASTTPTASPEDTRPPIEQIIDVPFRMDHSVLPDGVTESPTWGSVTLNGDGTVVGDECLTFISNPTHWRRDGDILKFCTSEDCEFWSEWTVRKPEQEEGKPAVFELVFANAKDDQGNEIIRILRAKQ</sequence>
<evidence type="ECO:0000313" key="3">
    <source>
        <dbReference type="Proteomes" id="UP000280819"/>
    </source>
</evidence>
<dbReference type="PROSITE" id="PS51257">
    <property type="entry name" value="PROKAR_LIPOPROTEIN"/>
    <property type="match status" value="1"/>
</dbReference>
<comment type="caution">
    <text evidence="2">The sequence shown here is derived from an EMBL/GenBank/DDBJ whole genome shotgun (WGS) entry which is preliminary data.</text>
</comment>
<protein>
    <submittedName>
        <fullName evidence="2">Uncharacterized protein</fullName>
    </submittedName>
</protein>
<accession>A0A3P1T778</accession>
<evidence type="ECO:0000256" key="1">
    <source>
        <dbReference type="SAM" id="MobiDB-lite"/>
    </source>
</evidence>
<proteinExistence type="predicted"/>